<keyword evidence="4" id="KW-1185">Reference proteome</keyword>
<gene>
    <name evidence="3" type="ORF">PV05_02174</name>
</gene>
<name>A0A0D2DIH3_9EURO</name>
<evidence type="ECO:0000256" key="1">
    <source>
        <dbReference type="ARBA" id="ARBA00022679"/>
    </source>
</evidence>
<evidence type="ECO:0000259" key="2">
    <source>
        <dbReference type="Pfam" id="PF12804"/>
    </source>
</evidence>
<sequence>MPERIKLRSLILAGGQSSRMGSPKYLLQFPRTSDTIPLILQTILLHHEFYRRRQERQPITISVRDKEQQREVENALQKHPDDQLLWLKYTFDTIPHQGPATGLLAAHALDEGTHWMVTGCDYPLLETEALLQLASEHDKTRNAITCFRNSDGWTEPLLAIWSPCALERLREMSLSQSHIGPNRIIKAFADDESDAGSESTFSRGVCTVQPLKGSWTRSVNTKEDWEEVRKMIHEKMGNSGQLLTQVRTLAWPP</sequence>
<accession>A0A0D2DIH3</accession>
<reference evidence="3 4" key="1">
    <citation type="submission" date="2015-01" db="EMBL/GenBank/DDBJ databases">
        <title>The Genome Sequence of Exophiala xenobiotica CBS118157.</title>
        <authorList>
            <consortium name="The Broad Institute Genomics Platform"/>
            <person name="Cuomo C."/>
            <person name="de Hoog S."/>
            <person name="Gorbushina A."/>
            <person name="Stielow B."/>
            <person name="Teixiera M."/>
            <person name="Abouelleil A."/>
            <person name="Chapman S.B."/>
            <person name="Priest M."/>
            <person name="Young S.K."/>
            <person name="Wortman J."/>
            <person name="Nusbaum C."/>
            <person name="Birren B."/>
        </authorList>
    </citation>
    <scope>NUCLEOTIDE SEQUENCE [LARGE SCALE GENOMIC DNA]</scope>
    <source>
        <strain evidence="3 4">CBS 118157</strain>
    </source>
</reference>
<dbReference type="InterPro" id="IPR029044">
    <property type="entry name" value="Nucleotide-diphossugar_trans"/>
</dbReference>
<dbReference type="EMBL" id="KN847317">
    <property type="protein sequence ID" value="KIW62127.1"/>
    <property type="molecule type" value="Genomic_DNA"/>
</dbReference>
<dbReference type="GO" id="GO:0016779">
    <property type="term" value="F:nucleotidyltransferase activity"/>
    <property type="evidence" value="ECO:0007669"/>
    <property type="project" value="UniProtKB-ARBA"/>
</dbReference>
<dbReference type="Pfam" id="PF12804">
    <property type="entry name" value="NTP_transf_3"/>
    <property type="match status" value="1"/>
</dbReference>
<dbReference type="GeneID" id="25324082"/>
<dbReference type="HOGENOM" id="CLU_055597_3_0_1"/>
<protein>
    <recommendedName>
        <fullName evidence="2">MobA-like NTP transferase domain-containing protein</fullName>
    </recommendedName>
</protein>
<feature type="domain" description="MobA-like NTP transferase" evidence="2">
    <location>
        <begin position="10"/>
        <end position="176"/>
    </location>
</feature>
<evidence type="ECO:0000313" key="4">
    <source>
        <dbReference type="Proteomes" id="UP000054342"/>
    </source>
</evidence>
<dbReference type="Gene3D" id="3.90.550.10">
    <property type="entry name" value="Spore Coat Polysaccharide Biosynthesis Protein SpsA, Chain A"/>
    <property type="match status" value="1"/>
</dbReference>
<dbReference type="Proteomes" id="UP000054342">
    <property type="component" value="Unassembled WGS sequence"/>
</dbReference>
<evidence type="ECO:0000313" key="3">
    <source>
        <dbReference type="EMBL" id="KIW62127.1"/>
    </source>
</evidence>
<dbReference type="RefSeq" id="XP_013322711.1">
    <property type="nucleotide sequence ID" value="XM_013467257.1"/>
</dbReference>
<dbReference type="AlphaFoldDB" id="A0A0D2DIH3"/>
<proteinExistence type="predicted"/>
<keyword evidence="1" id="KW-0808">Transferase</keyword>
<dbReference type="OrthoDB" id="20872at2759"/>
<dbReference type="PANTHER" id="PTHR19136">
    <property type="entry name" value="MOLYBDENUM COFACTOR GUANYLYLTRANSFERASE"/>
    <property type="match status" value="1"/>
</dbReference>
<dbReference type="PANTHER" id="PTHR19136:SF81">
    <property type="entry name" value="MOLYBDENUM COFACTOR GUANYLYLTRANSFERASE"/>
    <property type="match status" value="1"/>
</dbReference>
<organism evidence="3 4">
    <name type="scientific">Exophiala xenobiotica</name>
    <dbReference type="NCBI Taxonomy" id="348802"/>
    <lineage>
        <taxon>Eukaryota</taxon>
        <taxon>Fungi</taxon>
        <taxon>Dikarya</taxon>
        <taxon>Ascomycota</taxon>
        <taxon>Pezizomycotina</taxon>
        <taxon>Eurotiomycetes</taxon>
        <taxon>Chaetothyriomycetidae</taxon>
        <taxon>Chaetothyriales</taxon>
        <taxon>Herpotrichiellaceae</taxon>
        <taxon>Exophiala</taxon>
    </lineage>
</organism>
<dbReference type="InterPro" id="IPR025877">
    <property type="entry name" value="MobA-like_NTP_Trfase"/>
</dbReference>
<dbReference type="SUPFAM" id="SSF53448">
    <property type="entry name" value="Nucleotide-diphospho-sugar transferases"/>
    <property type="match status" value="1"/>
</dbReference>